<dbReference type="Proteomes" id="UP000463949">
    <property type="component" value="Chromosome"/>
</dbReference>
<organism evidence="2 3">
    <name type="scientific">Vreelandella aquamarina</name>
    <dbReference type="NCBI Taxonomy" id="77097"/>
    <lineage>
        <taxon>Bacteria</taxon>
        <taxon>Pseudomonadati</taxon>
        <taxon>Pseudomonadota</taxon>
        <taxon>Gammaproteobacteria</taxon>
        <taxon>Oceanospirillales</taxon>
        <taxon>Halomonadaceae</taxon>
        <taxon>Vreelandella</taxon>
    </lineage>
</organism>
<dbReference type="AlphaFoldDB" id="A0A857GN45"/>
<name>A0A857GN45_9GAMM</name>
<dbReference type="EMBL" id="CP024621">
    <property type="protein sequence ID" value="QHD49936.1"/>
    <property type="molecule type" value="Genomic_DNA"/>
</dbReference>
<dbReference type="Gene3D" id="3.10.20.310">
    <property type="entry name" value="membrane protein fhac"/>
    <property type="match status" value="1"/>
</dbReference>
<protein>
    <recommendedName>
        <fullName evidence="1">Polypeptide-transport-associated ShlB-type domain-containing protein</fullName>
    </recommendedName>
</protein>
<proteinExistence type="predicted"/>
<feature type="domain" description="Polypeptide-transport-associated ShlB-type" evidence="1">
    <location>
        <begin position="100"/>
        <end position="170"/>
    </location>
</feature>
<sequence length="194" mass="21350">MVNGLMAHEDTSYIDTVFAADEHPSRPSPLFRNVSQYGLGWMAALVLGGIVYTLSAQAQIATDSGDLYRIVQEEVSLTVLSLDASPQAFLQGGDLQTVFQRIEIEGASLISPGELTHHLASWLNQPLGLEQIHAAAKTLDGVYRSRGWRARTRLVKQDLYSGTLRLRIIEEGRGRQQLAVLDSDDSSYPNTPLK</sequence>
<reference evidence="2 3" key="1">
    <citation type="submission" date="2017-10" db="EMBL/GenBank/DDBJ databases">
        <title>Coral associated bacteria.</title>
        <authorList>
            <person name="Wang X."/>
        </authorList>
    </citation>
    <scope>NUCLEOTIDE SEQUENCE [LARGE SCALE GENOMIC DNA]</scope>
    <source>
        <strain evidence="2 3">SCSIO 43005</strain>
    </source>
</reference>
<accession>A0A857GN45</accession>
<gene>
    <name evidence="2" type="ORF">CTT34_09680</name>
</gene>
<evidence type="ECO:0000259" key="1">
    <source>
        <dbReference type="Pfam" id="PF08479"/>
    </source>
</evidence>
<evidence type="ECO:0000313" key="3">
    <source>
        <dbReference type="Proteomes" id="UP000463949"/>
    </source>
</evidence>
<dbReference type="KEGG" id="hmd:CTT34_09680"/>
<evidence type="ECO:0000313" key="2">
    <source>
        <dbReference type="EMBL" id="QHD49936.1"/>
    </source>
</evidence>
<dbReference type="InterPro" id="IPR013686">
    <property type="entry name" value="Polypept-transport_assoc_ShlB"/>
</dbReference>
<dbReference type="Pfam" id="PF08479">
    <property type="entry name" value="POTRA_2"/>
    <property type="match status" value="1"/>
</dbReference>